<dbReference type="GO" id="GO:0009306">
    <property type="term" value="P:protein secretion"/>
    <property type="evidence" value="ECO:0007669"/>
    <property type="project" value="UniProtKB-UniRule"/>
</dbReference>
<keyword evidence="8" id="KW-1003">Cell membrane</keyword>
<evidence type="ECO:0000256" key="3">
    <source>
        <dbReference type="ARBA" id="ARBA00022692"/>
    </source>
</evidence>
<keyword evidence="2 8" id="KW-0813">Transport</keyword>
<dbReference type="RefSeq" id="WP_136953571.1">
    <property type="nucleotide sequence ID" value="NZ_CP039712.1"/>
</dbReference>
<keyword evidence="3 8" id="KW-0812">Transmembrane</keyword>
<dbReference type="OrthoDB" id="9813233at2"/>
<dbReference type="InterPro" id="IPR005807">
    <property type="entry name" value="SecE_bac"/>
</dbReference>
<dbReference type="GO" id="GO:0043952">
    <property type="term" value="P:protein transport by the Sec complex"/>
    <property type="evidence" value="ECO:0007669"/>
    <property type="project" value="UniProtKB-UniRule"/>
</dbReference>
<reference evidence="9 10" key="1">
    <citation type="submission" date="2019-04" db="EMBL/GenBank/DDBJ databases">
        <title>Vagococcus sp. nov., isolated from faeces of yaks (Bos grunniens).</title>
        <authorList>
            <person name="Ge Y."/>
        </authorList>
    </citation>
    <scope>NUCLEOTIDE SEQUENCE [LARGE SCALE GENOMIC DNA]</scope>
    <source>
        <strain evidence="9 10">MN-17</strain>
    </source>
</reference>
<dbReference type="Pfam" id="PF00584">
    <property type="entry name" value="SecE"/>
    <property type="match status" value="1"/>
</dbReference>
<dbReference type="InterPro" id="IPR038379">
    <property type="entry name" value="SecE_sf"/>
</dbReference>
<evidence type="ECO:0000256" key="8">
    <source>
        <dbReference type="HAMAP-Rule" id="MF_00422"/>
    </source>
</evidence>
<dbReference type="Gene3D" id="1.20.5.1030">
    <property type="entry name" value="Preprotein translocase secy subunit"/>
    <property type="match status" value="1"/>
</dbReference>
<dbReference type="GO" id="GO:0006605">
    <property type="term" value="P:protein targeting"/>
    <property type="evidence" value="ECO:0007669"/>
    <property type="project" value="UniProtKB-UniRule"/>
</dbReference>
<comment type="subunit">
    <text evidence="8">Component of the Sec protein translocase complex. Heterotrimer consisting of SecY, SecE and SecG subunits. The heterotrimers can form oligomers, although 1 heterotrimer is thought to be able to translocate proteins. Interacts with the ribosome. Interacts with SecDF, and other proteins may be involved. Interacts with SecA.</text>
</comment>
<dbReference type="GO" id="GO:0005886">
    <property type="term" value="C:plasma membrane"/>
    <property type="evidence" value="ECO:0007669"/>
    <property type="project" value="UniProtKB-SubCell"/>
</dbReference>
<evidence type="ECO:0000256" key="5">
    <source>
        <dbReference type="ARBA" id="ARBA00022989"/>
    </source>
</evidence>
<evidence type="ECO:0000313" key="10">
    <source>
        <dbReference type="Proteomes" id="UP000298615"/>
    </source>
</evidence>
<proteinExistence type="inferred from homology"/>
<evidence type="ECO:0000256" key="1">
    <source>
        <dbReference type="ARBA" id="ARBA00004370"/>
    </source>
</evidence>
<evidence type="ECO:0000256" key="7">
    <source>
        <dbReference type="ARBA" id="ARBA00023136"/>
    </source>
</evidence>
<sequence>MKFFKDTVAELKAVTWPTGKKLRKDVTTVVQMTLLFAIFFGVVDYVLNLAVQLFAK</sequence>
<evidence type="ECO:0000256" key="4">
    <source>
        <dbReference type="ARBA" id="ARBA00022927"/>
    </source>
</evidence>
<comment type="function">
    <text evidence="8">Essential subunit of the Sec protein translocation channel SecYEG. Clamps together the 2 halves of SecY. May contact the channel plug during translocation.</text>
</comment>
<keyword evidence="10" id="KW-1185">Reference proteome</keyword>
<dbReference type="AlphaFoldDB" id="A0A4D7CRP9"/>
<dbReference type="GO" id="GO:0008320">
    <property type="term" value="F:protein transmembrane transporter activity"/>
    <property type="evidence" value="ECO:0007669"/>
    <property type="project" value="UniProtKB-UniRule"/>
</dbReference>
<name>A0A4D7CRP9_9ENTE</name>
<gene>
    <name evidence="8 9" type="primary">secE</name>
    <name evidence="9" type="ORF">FA707_07120</name>
</gene>
<evidence type="ECO:0000313" key="9">
    <source>
        <dbReference type="EMBL" id="QCI86749.1"/>
    </source>
</evidence>
<keyword evidence="4 8" id="KW-0653">Protein transport</keyword>
<comment type="subcellular location">
    <subcellularLocation>
        <location evidence="8">Cell membrane</location>
        <topology evidence="8">Single-pass membrane protein</topology>
    </subcellularLocation>
    <subcellularLocation>
        <location evidence="1">Membrane</location>
    </subcellularLocation>
</comment>
<keyword evidence="7 8" id="KW-0472">Membrane</keyword>
<accession>A0A4D7CRP9</accession>
<dbReference type="EMBL" id="CP039712">
    <property type="protein sequence ID" value="QCI86749.1"/>
    <property type="molecule type" value="Genomic_DNA"/>
</dbReference>
<dbReference type="HAMAP" id="MF_00422">
    <property type="entry name" value="SecE"/>
    <property type="match status" value="1"/>
</dbReference>
<protein>
    <recommendedName>
        <fullName evidence="8">Protein translocase subunit SecE</fullName>
    </recommendedName>
</protein>
<keyword evidence="6 8" id="KW-0811">Translocation</keyword>
<evidence type="ECO:0000256" key="6">
    <source>
        <dbReference type="ARBA" id="ARBA00023010"/>
    </source>
</evidence>
<dbReference type="NCBIfam" id="TIGR00964">
    <property type="entry name" value="secE_bact"/>
    <property type="match status" value="1"/>
</dbReference>
<organism evidence="9 10">
    <name type="scientific">Vagococcus zengguangii</name>
    <dbReference type="NCBI Taxonomy" id="2571750"/>
    <lineage>
        <taxon>Bacteria</taxon>
        <taxon>Bacillati</taxon>
        <taxon>Bacillota</taxon>
        <taxon>Bacilli</taxon>
        <taxon>Lactobacillales</taxon>
        <taxon>Enterococcaceae</taxon>
        <taxon>Vagococcus</taxon>
    </lineage>
</organism>
<dbReference type="Proteomes" id="UP000298615">
    <property type="component" value="Chromosome"/>
</dbReference>
<evidence type="ECO:0000256" key="2">
    <source>
        <dbReference type="ARBA" id="ARBA00022448"/>
    </source>
</evidence>
<feature type="transmembrane region" description="Helical" evidence="8">
    <location>
        <begin position="29"/>
        <end position="51"/>
    </location>
</feature>
<dbReference type="KEGG" id="vao:FA707_07120"/>
<dbReference type="GO" id="GO:0065002">
    <property type="term" value="P:intracellular protein transmembrane transport"/>
    <property type="evidence" value="ECO:0007669"/>
    <property type="project" value="UniProtKB-UniRule"/>
</dbReference>
<comment type="similarity">
    <text evidence="8">Belongs to the SecE/SEC61-gamma family.</text>
</comment>
<dbReference type="InterPro" id="IPR001901">
    <property type="entry name" value="Translocase_SecE/Sec61-g"/>
</dbReference>
<keyword evidence="5 8" id="KW-1133">Transmembrane helix</keyword>